<sequence length="133" mass="14390">MLRPCNENSSSSNRSCGECGDPGLFQILINITSDIRGYACTLTDTEDVFILRDNEETTANPYPEDKTQKSYPKSTLPSSFAPSKNIPTKTAIPSTWPSTTTTTNIPSTSGIHSTWPSTTTTNIPSTSGIHSTR</sequence>
<evidence type="ECO:0000313" key="2">
    <source>
        <dbReference type="EMBL" id="CAL1545991.1"/>
    </source>
</evidence>
<gene>
    <name evidence="2" type="ORF">GSLYS_00019368001</name>
</gene>
<accession>A0AAV2IID2</accession>
<comment type="caution">
    <text evidence="2">The sequence shown here is derived from an EMBL/GenBank/DDBJ whole genome shotgun (WGS) entry which is preliminary data.</text>
</comment>
<keyword evidence="3" id="KW-1185">Reference proteome</keyword>
<reference evidence="2 3" key="1">
    <citation type="submission" date="2024-04" db="EMBL/GenBank/DDBJ databases">
        <authorList>
            <consortium name="Genoscope - CEA"/>
            <person name="William W."/>
        </authorList>
    </citation>
    <scope>NUCLEOTIDE SEQUENCE [LARGE SCALE GENOMIC DNA]</scope>
</reference>
<dbReference type="AlphaFoldDB" id="A0AAV2IID2"/>
<feature type="compositionally biased region" description="Polar residues" evidence="1">
    <location>
        <begin position="69"/>
        <end position="88"/>
    </location>
</feature>
<evidence type="ECO:0000256" key="1">
    <source>
        <dbReference type="SAM" id="MobiDB-lite"/>
    </source>
</evidence>
<dbReference type="EMBL" id="CAXITT010000759">
    <property type="protein sequence ID" value="CAL1545991.1"/>
    <property type="molecule type" value="Genomic_DNA"/>
</dbReference>
<proteinExistence type="predicted"/>
<name>A0AAV2IID2_LYMST</name>
<feature type="non-terminal residue" evidence="2">
    <location>
        <position position="133"/>
    </location>
</feature>
<feature type="compositionally biased region" description="Low complexity" evidence="1">
    <location>
        <begin position="90"/>
        <end position="127"/>
    </location>
</feature>
<organism evidence="2 3">
    <name type="scientific">Lymnaea stagnalis</name>
    <name type="common">Great pond snail</name>
    <name type="synonym">Helix stagnalis</name>
    <dbReference type="NCBI Taxonomy" id="6523"/>
    <lineage>
        <taxon>Eukaryota</taxon>
        <taxon>Metazoa</taxon>
        <taxon>Spiralia</taxon>
        <taxon>Lophotrochozoa</taxon>
        <taxon>Mollusca</taxon>
        <taxon>Gastropoda</taxon>
        <taxon>Heterobranchia</taxon>
        <taxon>Euthyneura</taxon>
        <taxon>Panpulmonata</taxon>
        <taxon>Hygrophila</taxon>
        <taxon>Lymnaeoidea</taxon>
        <taxon>Lymnaeidae</taxon>
        <taxon>Lymnaea</taxon>
    </lineage>
</organism>
<evidence type="ECO:0000313" key="3">
    <source>
        <dbReference type="Proteomes" id="UP001497497"/>
    </source>
</evidence>
<dbReference type="Proteomes" id="UP001497497">
    <property type="component" value="Unassembled WGS sequence"/>
</dbReference>
<feature type="region of interest" description="Disordered" evidence="1">
    <location>
        <begin position="54"/>
        <end position="133"/>
    </location>
</feature>
<protein>
    <submittedName>
        <fullName evidence="2">Uncharacterized protein</fullName>
    </submittedName>
</protein>